<dbReference type="AlphaFoldDB" id="A0A5B7JWB8"/>
<gene>
    <name evidence="1" type="ORF">E2C01_096719</name>
</gene>
<dbReference type="Proteomes" id="UP000324222">
    <property type="component" value="Unassembled WGS sequence"/>
</dbReference>
<comment type="caution">
    <text evidence="1">The sequence shown here is derived from an EMBL/GenBank/DDBJ whole genome shotgun (WGS) entry which is preliminary data.</text>
</comment>
<evidence type="ECO:0000313" key="1">
    <source>
        <dbReference type="EMBL" id="MPD01201.1"/>
    </source>
</evidence>
<accession>A0A5B7JWB8</accession>
<proteinExistence type="predicted"/>
<dbReference type="EMBL" id="VSRR010126139">
    <property type="protein sequence ID" value="MPD01201.1"/>
    <property type="molecule type" value="Genomic_DNA"/>
</dbReference>
<organism evidence="1 2">
    <name type="scientific">Portunus trituberculatus</name>
    <name type="common">Swimming crab</name>
    <name type="synonym">Neptunus trituberculatus</name>
    <dbReference type="NCBI Taxonomy" id="210409"/>
    <lineage>
        <taxon>Eukaryota</taxon>
        <taxon>Metazoa</taxon>
        <taxon>Ecdysozoa</taxon>
        <taxon>Arthropoda</taxon>
        <taxon>Crustacea</taxon>
        <taxon>Multicrustacea</taxon>
        <taxon>Malacostraca</taxon>
        <taxon>Eumalacostraca</taxon>
        <taxon>Eucarida</taxon>
        <taxon>Decapoda</taxon>
        <taxon>Pleocyemata</taxon>
        <taxon>Brachyura</taxon>
        <taxon>Eubrachyura</taxon>
        <taxon>Portunoidea</taxon>
        <taxon>Portunidae</taxon>
        <taxon>Portuninae</taxon>
        <taxon>Portunus</taxon>
    </lineage>
</organism>
<name>A0A5B7JWB8_PORTR</name>
<protein>
    <submittedName>
        <fullName evidence="1">Uncharacterized protein</fullName>
    </submittedName>
</protein>
<keyword evidence="2" id="KW-1185">Reference proteome</keyword>
<evidence type="ECO:0000313" key="2">
    <source>
        <dbReference type="Proteomes" id="UP000324222"/>
    </source>
</evidence>
<reference evidence="1 2" key="1">
    <citation type="submission" date="2019-05" db="EMBL/GenBank/DDBJ databases">
        <title>Another draft genome of Portunus trituberculatus and its Hox gene families provides insights of decapod evolution.</title>
        <authorList>
            <person name="Jeong J.-H."/>
            <person name="Song I."/>
            <person name="Kim S."/>
            <person name="Choi T."/>
            <person name="Kim D."/>
            <person name="Ryu S."/>
            <person name="Kim W."/>
        </authorList>
    </citation>
    <scope>NUCLEOTIDE SEQUENCE [LARGE SCALE GENOMIC DNA]</scope>
    <source>
        <tissue evidence="1">Muscle</tissue>
    </source>
</reference>
<sequence length="104" mass="11760">MISRRKRIILERECEKYSLFLHPPSFPSILPSLHCSHSHSFLDVRTFYSIFRGAAPLPFPDAAEYRSFDSLMDKAENISTAAAAPVRPHIPNNAINKLAIYLCA</sequence>